<protein>
    <recommendedName>
        <fullName evidence="4">Coilin</fullName>
    </recommendedName>
</protein>
<name>A0A165E9V7_EXIGL</name>
<evidence type="ECO:0000313" key="3">
    <source>
        <dbReference type="Proteomes" id="UP000077266"/>
    </source>
</evidence>
<gene>
    <name evidence="2" type="ORF">EXIGLDRAFT_774635</name>
</gene>
<feature type="compositionally biased region" description="Basic residues" evidence="1">
    <location>
        <begin position="207"/>
        <end position="216"/>
    </location>
</feature>
<reference evidence="2 3" key="1">
    <citation type="journal article" date="2016" name="Mol. Biol. Evol.">
        <title>Comparative Genomics of Early-Diverging Mushroom-Forming Fungi Provides Insights into the Origins of Lignocellulose Decay Capabilities.</title>
        <authorList>
            <person name="Nagy L.G."/>
            <person name="Riley R."/>
            <person name="Tritt A."/>
            <person name="Adam C."/>
            <person name="Daum C."/>
            <person name="Floudas D."/>
            <person name="Sun H."/>
            <person name="Yadav J.S."/>
            <person name="Pangilinan J."/>
            <person name="Larsson K.H."/>
            <person name="Matsuura K."/>
            <person name="Barry K."/>
            <person name="Labutti K."/>
            <person name="Kuo R."/>
            <person name="Ohm R.A."/>
            <person name="Bhattacharya S.S."/>
            <person name="Shirouzu T."/>
            <person name="Yoshinaga Y."/>
            <person name="Martin F.M."/>
            <person name="Grigoriev I.V."/>
            <person name="Hibbett D.S."/>
        </authorList>
    </citation>
    <scope>NUCLEOTIDE SEQUENCE [LARGE SCALE GENOMIC DNA]</scope>
    <source>
        <strain evidence="2 3">HHB12029</strain>
    </source>
</reference>
<dbReference type="EMBL" id="KV426156">
    <property type="protein sequence ID" value="KZV86418.1"/>
    <property type="molecule type" value="Genomic_DNA"/>
</dbReference>
<dbReference type="STRING" id="1314781.A0A165E9V7"/>
<accession>A0A165E9V7</accession>
<evidence type="ECO:0000313" key="2">
    <source>
        <dbReference type="EMBL" id="KZV86418.1"/>
    </source>
</evidence>
<keyword evidence="3" id="KW-1185">Reference proteome</keyword>
<evidence type="ECO:0008006" key="4">
    <source>
        <dbReference type="Google" id="ProtNLM"/>
    </source>
</evidence>
<feature type="compositionally biased region" description="Polar residues" evidence="1">
    <location>
        <begin position="265"/>
        <end position="289"/>
    </location>
</feature>
<organism evidence="2 3">
    <name type="scientific">Exidia glandulosa HHB12029</name>
    <dbReference type="NCBI Taxonomy" id="1314781"/>
    <lineage>
        <taxon>Eukaryota</taxon>
        <taxon>Fungi</taxon>
        <taxon>Dikarya</taxon>
        <taxon>Basidiomycota</taxon>
        <taxon>Agaricomycotina</taxon>
        <taxon>Agaricomycetes</taxon>
        <taxon>Auriculariales</taxon>
        <taxon>Exidiaceae</taxon>
        <taxon>Exidia</taxon>
    </lineage>
</organism>
<feature type="region of interest" description="Disordered" evidence="1">
    <location>
        <begin position="89"/>
        <end position="241"/>
    </location>
</feature>
<dbReference type="AlphaFoldDB" id="A0A165E9V7"/>
<proteinExistence type="predicted"/>
<dbReference type="OrthoDB" id="74813at2759"/>
<dbReference type="Proteomes" id="UP000077266">
    <property type="component" value="Unassembled WGS sequence"/>
</dbReference>
<sequence>MRIRLNAAPPLPSYKAWYVFPGALRDDTTASVRDLKRALCDSIFPDCPPEELAFFVEGYELLDNTPLEVVQADDILNVKQTVTRTTITKRKTRDEDVPDQSAKKRLKVSATAASSSRPRSPSTSSSSSSSASSSSSSASSSSTSSDSDSDSDSSSTSSSLHVARKPVPKPNSKALHPLSGYGHAAEKPKFEHLVPPGQGKPATQARNARRRRKRLGQRQPGDTSLGSSEGPSAPPEGPTHSSVAAALPVQVTAMMLRNKGKRKSFLTSGPDATNTPSRIVFPTSDSPATAQKLPRLVPPSERDDLPANVLVTSVDVEADLWGKRNRRRSARFSEPAPYVEEEEAEVVFVKGSAKAVAPAPALDIKWPMLARILSSPAVGAMLAWQTLDINPATLSPEMMIRTGNVVAVNADAGTVQLAVTRAEVAFGAALTDEEEEEIEELEVSLADILDKDDWRLLS</sequence>
<dbReference type="InParanoid" id="A0A165E9V7"/>
<evidence type="ECO:0000256" key="1">
    <source>
        <dbReference type="SAM" id="MobiDB-lite"/>
    </source>
</evidence>
<feature type="region of interest" description="Disordered" evidence="1">
    <location>
        <begin position="263"/>
        <end position="301"/>
    </location>
</feature>
<feature type="compositionally biased region" description="Low complexity" evidence="1">
    <location>
        <begin position="109"/>
        <end position="159"/>
    </location>
</feature>